<evidence type="ECO:0007829" key="13">
    <source>
        <dbReference type="PeptideAtlas" id="A0A8V1A0I9"/>
    </source>
</evidence>
<reference evidence="11" key="2">
    <citation type="submission" date="2025-08" db="UniProtKB">
        <authorList>
            <consortium name="Ensembl"/>
        </authorList>
    </citation>
    <scope>IDENTIFICATION</scope>
    <source>
        <strain evidence="11">broiler</strain>
    </source>
</reference>
<accession>A0A8V1A0I9</accession>
<dbReference type="GO" id="GO:0031681">
    <property type="term" value="F:G-protein beta-subunit binding"/>
    <property type="evidence" value="ECO:0000318"/>
    <property type="project" value="GO_Central"/>
</dbReference>
<dbReference type="Gene3D" id="4.10.260.10">
    <property type="entry name" value="Transducin (heterotrimeric G protein), gamma chain"/>
    <property type="match status" value="1"/>
</dbReference>
<keyword evidence="8" id="KW-0636">Prenylation</keyword>
<evidence type="ECO:0000313" key="12">
    <source>
        <dbReference type="Proteomes" id="UP000000539"/>
    </source>
</evidence>
<dbReference type="PROSITE" id="PS50058">
    <property type="entry name" value="G_PROTEIN_GAMMA"/>
    <property type="match status" value="1"/>
</dbReference>
<dbReference type="InterPro" id="IPR015898">
    <property type="entry name" value="G-protein_gamma-like_dom"/>
</dbReference>
<keyword evidence="12" id="KW-1185">Reference proteome</keyword>
<feature type="domain" description="G protein gamma" evidence="10">
    <location>
        <begin position="103"/>
        <end position="168"/>
    </location>
</feature>
<dbReference type="Ensembl" id="ENSGALT00010057011.1">
    <property type="protein sequence ID" value="ENSGALP00010034671.1"/>
    <property type="gene ID" value="ENSGALG00010023389.1"/>
</dbReference>
<dbReference type="Proteomes" id="UP000000539">
    <property type="component" value="Chromosome 8"/>
</dbReference>
<comment type="function">
    <text evidence="9">Guanine nucleotide-binding proteins (G proteins) are involved as a modulator or transducer in various transmembrane signaling systems. The beta and gamma chains are required for the GTPase activity, for replacement of GDP by GTP, and for G protein-effector interaction.</text>
</comment>
<comment type="subcellular location">
    <subcellularLocation>
        <location evidence="1 9">Cell membrane</location>
        <topology evidence="1 9">Lipid-anchor</topology>
        <orientation evidence="1 9">Cytoplasmic side</orientation>
    </subcellularLocation>
</comment>
<dbReference type="InterPro" id="IPR001770">
    <property type="entry name" value="G-protein_gamma"/>
</dbReference>
<dbReference type="SMART" id="SM00224">
    <property type="entry name" value="GGL"/>
    <property type="match status" value="1"/>
</dbReference>
<keyword evidence="6 9" id="KW-0807">Transducer</keyword>
<dbReference type="OrthoDB" id="6264244at2759"/>
<dbReference type="SUPFAM" id="SSF48670">
    <property type="entry name" value="Transducin (heterotrimeric G protein), gamma chain"/>
    <property type="match status" value="1"/>
</dbReference>
<keyword evidence="13" id="KW-1267">Proteomics identification</keyword>
<proteinExistence type="evidence at protein level"/>
<evidence type="ECO:0000256" key="1">
    <source>
        <dbReference type="ARBA" id="ARBA00004342"/>
    </source>
</evidence>
<dbReference type="GO" id="GO:0005834">
    <property type="term" value="C:heterotrimeric G-protein complex"/>
    <property type="evidence" value="ECO:0000318"/>
    <property type="project" value="GO_Central"/>
</dbReference>
<dbReference type="InterPro" id="IPR036284">
    <property type="entry name" value="GGL_sf"/>
</dbReference>
<keyword evidence="7 9" id="KW-0449">Lipoprotein</keyword>
<dbReference type="GO" id="GO:0007186">
    <property type="term" value="P:G protein-coupled receptor signaling pathway"/>
    <property type="evidence" value="ECO:0000318"/>
    <property type="project" value="GO_Central"/>
</dbReference>
<evidence type="ECO:0000313" key="11">
    <source>
        <dbReference type="Ensembl" id="ENSGALP00010034671.1"/>
    </source>
</evidence>
<evidence type="ECO:0000256" key="5">
    <source>
        <dbReference type="ARBA" id="ARBA00023136"/>
    </source>
</evidence>
<comment type="similarity">
    <text evidence="2 9">Belongs to the G protein gamma family.</text>
</comment>
<dbReference type="SMART" id="SM01224">
    <property type="entry name" value="G_gamma"/>
    <property type="match status" value="1"/>
</dbReference>
<comment type="subunit">
    <text evidence="9">G proteins are composed of 3 units; alpha, beta and gamma.</text>
</comment>
<dbReference type="FunFam" id="4.10.260.10:FF:000001">
    <property type="entry name" value="Guanine nucleotide-binding protein subunit gamma"/>
    <property type="match status" value="1"/>
</dbReference>
<evidence type="ECO:0000256" key="9">
    <source>
        <dbReference type="RuleBase" id="RU004973"/>
    </source>
</evidence>
<keyword evidence="5 9" id="KW-0472">Membrane</keyword>
<evidence type="ECO:0000256" key="3">
    <source>
        <dbReference type="ARBA" id="ARBA00022475"/>
    </source>
</evidence>
<evidence type="ECO:0000256" key="2">
    <source>
        <dbReference type="ARBA" id="ARBA00007431"/>
    </source>
</evidence>
<keyword evidence="4" id="KW-0488">Methylation</keyword>
<name>A0A8V1A0I9_CHICK</name>
<dbReference type="FunCoup" id="A0A8V1A0I9">
    <property type="interactions" value="944"/>
</dbReference>
<dbReference type="AlphaFoldDB" id="A0A8V1A0I9"/>
<protein>
    <recommendedName>
        <fullName evidence="9">Guanine nucleotide-binding protein subunit gamma</fullName>
    </recommendedName>
</protein>
<dbReference type="PRINTS" id="PR00321">
    <property type="entry name" value="GPROTEING"/>
</dbReference>
<reference evidence="11" key="1">
    <citation type="submission" date="2020-11" db="EMBL/GenBank/DDBJ databases">
        <title>Gallus gallus (Chicken) genome, bGalGal1, GRCg7b, maternal haplotype autosomes + Z &amp; W.</title>
        <authorList>
            <person name="Warren W."/>
            <person name="Formenti G."/>
            <person name="Fedrigo O."/>
            <person name="Haase B."/>
            <person name="Mountcastle J."/>
            <person name="Balacco J."/>
            <person name="Tracey A."/>
            <person name="Schneider V."/>
            <person name="Okimoto R."/>
            <person name="Cheng H."/>
            <person name="Hawken R."/>
            <person name="Howe K."/>
            <person name="Jarvis E.D."/>
        </authorList>
    </citation>
    <scope>NUCLEOTIDE SEQUENCE [LARGE SCALE GENOMIC DNA]</scope>
    <source>
        <strain evidence="11">Broiler</strain>
    </source>
</reference>
<evidence type="ECO:0000256" key="7">
    <source>
        <dbReference type="ARBA" id="ARBA00023288"/>
    </source>
</evidence>
<organism evidence="11 12">
    <name type="scientific">Gallus gallus</name>
    <name type="common">Chicken</name>
    <dbReference type="NCBI Taxonomy" id="9031"/>
    <lineage>
        <taxon>Eukaryota</taxon>
        <taxon>Metazoa</taxon>
        <taxon>Chordata</taxon>
        <taxon>Craniata</taxon>
        <taxon>Vertebrata</taxon>
        <taxon>Euteleostomi</taxon>
        <taxon>Archelosauria</taxon>
        <taxon>Archosauria</taxon>
        <taxon>Dinosauria</taxon>
        <taxon>Saurischia</taxon>
        <taxon>Theropoda</taxon>
        <taxon>Coelurosauria</taxon>
        <taxon>Aves</taxon>
        <taxon>Neognathae</taxon>
        <taxon>Galloanserae</taxon>
        <taxon>Galliformes</taxon>
        <taxon>Phasianidae</taxon>
        <taxon>Phasianinae</taxon>
        <taxon>Gallus</taxon>
    </lineage>
</organism>
<reference evidence="11" key="3">
    <citation type="submission" date="2025-09" db="UniProtKB">
        <authorList>
            <consortium name="Ensembl"/>
        </authorList>
    </citation>
    <scope>IDENTIFICATION</scope>
    <source>
        <strain evidence="11">broiler</strain>
    </source>
</reference>
<evidence type="ECO:0000259" key="10">
    <source>
        <dbReference type="PROSITE" id="PS50058"/>
    </source>
</evidence>
<sequence length="168" mass="18375">MKGERRVLLEAESCCLSLVKPSCCWGSPRPCLILPHAACSEELSAFLSMECLAVPLWSKARTEKCFSAAADFTLSQWRSGGAIKPRARSIAGSLKMSGKTASTTNNIAQARRTVQQLRIEASIERIKVSKASADLMLYCEEHAKKDPLLMGIPASENPFKDKKTCVLL</sequence>
<dbReference type="GeneTree" id="ENSGT01100000263497"/>
<dbReference type="CDD" id="cd00068">
    <property type="entry name" value="GGL"/>
    <property type="match status" value="1"/>
</dbReference>
<evidence type="ECO:0000256" key="6">
    <source>
        <dbReference type="ARBA" id="ARBA00023224"/>
    </source>
</evidence>
<evidence type="ECO:0000256" key="8">
    <source>
        <dbReference type="ARBA" id="ARBA00023289"/>
    </source>
</evidence>
<dbReference type="PANTHER" id="PTHR13809">
    <property type="entry name" value="GUANINE NUCLEOTIDE-BINDING PROTEIN GAMMA SUBUNIT"/>
    <property type="match status" value="1"/>
</dbReference>
<keyword evidence="3 9" id="KW-1003">Cell membrane</keyword>
<evidence type="ECO:0000256" key="4">
    <source>
        <dbReference type="ARBA" id="ARBA00022481"/>
    </source>
</evidence>
<gene>
    <name evidence="11" type="primary">GNG12</name>
</gene>
<dbReference type="Pfam" id="PF00631">
    <property type="entry name" value="G-gamma"/>
    <property type="match status" value="1"/>
</dbReference>